<evidence type="ECO:0000313" key="2">
    <source>
        <dbReference type="Proteomes" id="UP000007257"/>
    </source>
</evidence>
<sequence length="53" mass="5748">MSEFQKIWLAAYNGWLTAVSPSGELHPTDYTAAREHADAVLNSLIKAGEVACN</sequence>
<evidence type="ECO:0000313" key="1">
    <source>
        <dbReference type="EMBL" id="ADW73407.1"/>
    </source>
</evidence>
<proteinExistence type="predicted"/>
<dbReference type="Proteomes" id="UP000007257">
    <property type="component" value="Chromosome"/>
</dbReference>
<protein>
    <submittedName>
        <fullName evidence="1">Uncharacterized protein</fullName>
    </submittedName>
</protein>
<gene>
    <name evidence="1" type="ordered locus">Rahaq_1789</name>
</gene>
<dbReference type="RefSeq" id="WP_013575109.1">
    <property type="nucleotide sequence ID" value="NC_015061.1"/>
</dbReference>
<dbReference type="eggNOG" id="ENOG50302IH">
    <property type="taxonomic scope" value="Bacteria"/>
</dbReference>
<reference evidence="1 2" key="2">
    <citation type="journal article" date="2012" name="J. Bacteriol.">
        <title>Complete Genome Sequence of Rahnella sp. Strain Y9602, a Gammaproteobacterium Isolate from Metal- and Radionuclide-Contaminated Soil.</title>
        <authorList>
            <person name="Martinez R.J."/>
            <person name="Bruce D."/>
            <person name="Detter C."/>
            <person name="Goodwin L.A."/>
            <person name="Han J."/>
            <person name="Han C.S."/>
            <person name="Held B."/>
            <person name="Land M.L."/>
            <person name="Mikhailova N."/>
            <person name="Nolan M."/>
            <person name="Pennacchio L."/>
            <person name="Pitluck S."/>
            <person name="Tapia R."/>
            <person name="Woyke T."/>
            <person name="Sobecky P.A."/>
        </authorList>
    </citation>
    <scope>NUCLEOTIDE SEQUENCE [LARGE SCALE GENOMIC DNA]</scope>
    <source>
        <strain evidence="1 2">Y9602</strain>
    </source>
</reference>
<reference evidence="2" key="1">
    <citation type="submission" date="2011-01" db="EMBL/GenBank/DDBJ databases">
        <title>Complete sequence of chromosome of Rahnella sp. Y9602.</title>
        <authorList>
            <consortium name="US DOE Joint Genome Institute"/>
            <person name="Lucas S."/>
            <person name="Copeland A."/>
            <person name="Lapidus A."/>
            <person name="Cheng J.-F."/>
            <person name="Goodwin L."/>
            <person name="Pitluck S."/>
            <person name="Lu M."/>
            <person name="Detter J.C."/>
            <person name="Han C."/>
            <person name="Tapia R."/>
            <person name="Land M."/>
            <person name="Hauser L."/>
            <person name="Kyrpides N."/>
            <person name="Ivanova N."/>
            <person name="Ovchinnikova G."/>
            <person name="Pagani I."/>
            <person name="Sobecky P.A."/>
            <person name="Martinez R.J."/>
            <person name="Woyke T."/>
        </authorList>
    </citation>
    <scope>NUCLEOTIDE SEQUENCE [LARGE SCALE GENOMIC DNA]</scope>
    <source>
        <strain evidence="2">Y9602</strain>
    </source>
</reference>
<organism evidence="1 2">
    <name type="scientific">Rahnella sp. (strain Y9602)</name>
    <dbReference type="NCBI Taxonomy" id="2703885"/>
    <lineage>
        <taxon>Bacteria</taxon>
        <taxon>Pseudomonadati</taxon>
        <taxon>Pseudomonadota</taxon>
        <taxon>Gammaproteobacteria</taxon>
        <taxon>Enterobacterales</taxon>
        <taxon>Yersiniaceae</taxon>
        <taxon>Rahnella</taxon>
    </lineage>
</organism>
<accession>A0A0H3FEI3</accession>
<name>A0A0H3FEI3_RAHSY</name>
<dbReference type="KEGG" id="rah:Rahaq_1789"/>
<dbReference type="EMBL" id="CP002505">
    <property type="protein sequence ID" value="ADW73407.1"/>
    <property type="molecule type" value="Genomic_DNA"/>
</dbReference>
<dbReference type="AlphaFoldDB" id="A0A0H3FEI3"/>
<dbReference type="HOGENOM" id="CLU_3083908_0_0_6"/>